<dbReference type="EMBL" id="JAAEDM010000046">
    <property type="protein sequence ID" value="MBR0672662.1"/>
    <property type="molecule type" value="Genomic_DNA"/>
</dbReference>
<feature type="transmembrane region" description="Helical" evidence="1">
    <location>
        <begin position="119"/>
        <end position="136"/>
    </location>
</feature>
<name>A0A9X9WZT3_9PROT</name>
<dbReference type="Proteomes" id="UP001138751">
    <property type="component" value="Unassembled WGS sequence"/>
</dbReference>
<evidence type="ECO:0000256" key="1">
    <source>
        <dbReference type="SAM" id="Phobius"/>
    </source>
</evidence>
<feature type="transmembrane region" description="Helical" evidence="1">
    <location>
        <begin position="338"/>
        <end position="356"/>
    </location>
</feature>
<gene>
    <name evidence="2" type="ORF">GXW76_15900</name>
</gene>
<feature type="transmembrane region" description="Helical" evidence="1">
    <location>
        <begin position="363"/>
        <end position="384"/>
    </location>
</feature>
<dbReference type="RefSeq" id="WP_211863080.1">
    <property type="nucleotide sequence ID" value="NZ_JAAEDM010000046.1"/>
</dbReference>
<feature type="transmembrane region" description="Helical" evidence="1">
    <location>
        <begin position="88"/>
        <end position="107"/>
    </location>
</feature>
<feature type="transmembrane region" description="Helical" evidence="1">
    <location>
        <begin position="220"/>
        <end position="242"/>
    </location>
</feature>
<keyword evidence="1" id="KW-0472">Membrane</keyword>
<keyword evidence="1" id="KW-0812">Transmembrane</keyword>
<accession>A0A9X9WZT3</accession>
<organism evidence="2 3">
    <name type="scientific">Neoroseomonas soli</name>
    <dbReference type="NCBI Taxonomy" id="1081025"/>
    <lineage>
        <taxon>Bacteria</taxon>
        <taxon>Pseudomonadati</taxon>
        <taxon>Pseudomonadota</taxon>
        <taxon>Alphaproteobacteria</taxon>
        <taxon>Acetobacterales</taxon>
        <taxon>Acetobacteraceae</taxon>
        <taxon>Neoroseomonas</taxon>
    </lineage>
</organism>
<evidence type="ECO:0000313" key="3">
    <source>
        <dbReference type="Proteomes" id="UP001138751"/>
    </source>
</evidence>
<feature type="transmembrane region" description="Helical" evidence="1">
    <location>
        <begin position="279"/>
        <end position="300"/>
    </location>
</feature>
<sequence>MRNRSIGAMTHAASAGMRFGGEGFVPLFLTALLTLLASKGLALIPGYAGDDVLRLFEPTPGRRFLAQGRFTEAVIAVLANRTGLGFDVIWWPSVVLLMPLASVVIALSVQRATRGTSALPWQCLAAALAASAPLWTEIFLFRTAMPAQAAGWLALGGFLRATDLSRHPAVGAGLAAIAVAAGVGAYQPILAMFLALAMVELVPSGVDGRRLRDRLLAPAPLGFVAGIVLYAVVVAGSVLVFGSDAVEQRGGFISVAQIPDRAVVLLTHLLDPFGSRDPAMAGALFAALMGFLGAALLVAMPAGAGRVALAVAMLAATSLAILAPLMALAIVWLPGRTLMAGGFVIALAVALVGPAIRPVPARLLLVPGFVVVFLQCGASSLMLLDQQRMNRWDLGRARHIARDVQAVHDGRRPTELILVGLAWQQVGPPLRTAWFDRNISSLRIAWAVQATFREATGEAWQVTGRDTHEACQGSPVWPQAGAIHARPEGTIVCVGTAR</sequence>
<keyword evidence="1" id="KW-1133">Transmembrane helix</keyword>
<dbReference type="AlphaFoldDB" id="A0A9X9WZT3"/>
<protein>
    <submittedName>
        <fullName evidence="2">Uncharacterized protein</fullName>
    </submittedName>
</protein>
<proteinExistence type="predicted"/>
<comment type="caution">
    <text evidence="2">The sequence shown here is derived from an EMBL/GenBank/DDBJ whole genome shotgun (WGS) entry which is preliminary data.</text>
</comment>
<feature type="transmembrane region" description="Helical" evidence="1">
    <location>
        <begin position="307"/>
        <end position="332"/>
    </location>
</feature>
<evidence type="ECO:0000313" key="2">
    <source>
        <dbReference type="EMBL" id="MBR0672662.1"/>
    </source>
</evidence>
<reference evidence="2" key="2">
    <citation type="journal article" date="2021" name="Syst. Appl. Microbiol.">
        <title>Roseomonas hellenica sp. nov., isolated from roots of wild-growing Alkanna tinctoria.</title>
        <authorList>
            <person name="Rat A."/>
            <person name="Naranjo H.D."/>
            <person name="Lebbe L."/>
            <person name="Cnockaert M."/>
            <person name="Krigas N."/>
            <person name="Grigoriadou K."/>
            <person name="Maloupa E."/>
            <person name="Willems A."/>
        </authorList>
    </citation>
    <scope>NUCLEOTIDE SEQUENCE</scope>
    <source>
        <strain evidence="2">LMG 31231</strain>
    </source>
</reference>
<keyword evidence="3" id="KW-1185">Reference proteome</keyword>
<feature type="transmembrane region" description="Helical" evidence="1">
    <location>
        <begin position="174"/>
        <end position="199"/>
    </location>
</feature>
<reference evidence="2" key="1">
    <citation type="submission" date="2020-01" db="EMBL/GenBank/DDBJ databases">
        <authorList>
            <person name="Rat A."/>
        </authorList>
    </citation>
    <scope>NUCLEOTIDE SEQUENCE</scope>
    <source>
        <strain evidence="2">LMG 31231</strain>
    </source>
</reference>